<evidence type="ECO:0000313" key="3">
    <source>
        <dbReference type="Proteomes" id="UP000317315"/>
    </source>
</evidence>
<dbReference type="Pfam" id="PF07068">
    <property type="entry name" value="Gp23"/>
    <property type="match status" value="1"/>
</dbReference>
<dbReference type="RefSeq" id="WP_142935588.1">
    <property type="nucleotide sequence ID" value="NZ_FXTM01000013.1"/>
</dbReference>
<protein>
    <submittedName>
        <fullName evidence="2">Major capsid protein Gp23</fullName>
    </submittedName>
</protein>
<dbReference type="InterPro" id="IPR010762">
    <property type="entry name" value="Gp23/Gp24_T4-like"/>
</dbReference>
<proteinExistence type="predicted"/>
<dbReference type="AlphaFoldDB" id="A0A521CJB0"/>
<dbReference type="EMBL" id="FXTM01000013">
    <property type="protein sequence ID" value="SMO59482.1"/>
    <property type="molecule type" value="Genomic_DNA"/>
</dbReference>
<evidence type="ECO:0000313" key="2">
    <source>
        <dbReference type="EMBL" id="SMO59482.1"/>
    </source>
</evidence>
<organism evidence="2 3">
    <name type="scientific">Balnearium lithotrophicum</name>
    <dbReference type="NCBI Taxonomy" id="223788"/>
    <lineage>
        <taxon>Bacteria</taxon>
        <taxon>Pseudomonadati</taxon>
        <taxon>Aquificota</taxon>
        <taxon>Aquificia</taxon>
        <taxon>Desulfurobacteriales</taxon>
        <taxon>Desulfurobacteriaceae</taxon>
        <taxon>Balnearium</taxon>
    </lineage>
</organism>
<accession>A0A521CJB0</accession>
<gene>
    <name evidence="2" type="ORF">SAMN06269117_11325</name>
</gene>
<sequence>MAHITFESHEEYRNFGLELAKDYKDFIPEHLSPDDKASMAIAINNAFEQVAKSARVEREKVLESFLQGKSIICEANTTADIPPFDLNYLGMVSYVYQNLSAFEVVHVRGLVAPEGKIFYRKPVLDSVKGSLKPGTELAATNTNNKYQPYVAADLVVDDPSLGTGDGTKTTFSATLQFKPVIPGTVTVIAGTIVGKDDGSGNISGDGVSGTINYSTGQVSIEFSSAPAKGEVVKATYRYDQESNSYAEIKFKYESEQVKVMSRKIGASWTSEFEEDVQAYFGISLEPDMVSAMSQQAIFETEAKIHLELYALAQASGAKATWSVTPPSGVSDKDHMFLLKKAINQVDAAIAKQLGYIPVGNKFLLCGTDALAHVGDLDGFEGNTNVEGNVGSARVGTLNKKYTVYYNPQLPDDVIVVGIKPADPLLMGFGYFPYKFEISPAVPEVVNNRIDPFTKKKALRSREAFKAVNARLYGLVTITS</sequence>
<reference evidence="2 3" key="1">
    <citation type="submission" date="2017-05" db="EMBL/GenBank/DDBJ databases">
        <authorList>
            <person name="Varghese N."/>
            <person name="Submissions S."/>
        </authorList>
    </citation>
    <scope>NUCLEOTIDE SEQUENCE [LARGE SCALE GENOMIC DNA]</scope>
    <source>
        <strain evidence="2 3">DSM 16304</strain>
    </source>
</reference>
<evidence type="ECO:0000256" key="1">
    <source>
        <dbReference type="ARBA" id="ARBA00004328"/>
    </source>
</evidence>
<keyword evidence="3" id="KW-1185">Reference proteome</keyword>
<comment type="subcellular location">
    <subcellularLocation>
        <location evidence="1">Virion</location>
    </subcellularLocation>
</comment>
<dbReference type="Proteomes" id="UP000317315">
    <property type="component" value="Unassembled WGS sequence"/>
</dbReference>
<name>A0A521CJB0_9BACT</name>
<dbReference type="OrthoDB" id="1685145at2"/>